<dbReference type="Pfam" id="PF13489">
    <property type="entry name" value="Methyltransf_23"/>
    <property type="match status" value="1"/>
</dbReference>
<sequence>MNCIVCAGSTHVGRQPWHRYCPSCRYESADLAPLINEAYAHSQVNESERETALKSVRTENFKIIVERLARIAPPTAKRLLDVGSAHGWFLDEAAKRFSVVGVEPDVVVAQGALARGLPVRVGYFPHVLEDGECFDVIVFNDVIEHIPDIHSALEACRAHLDADGLLVLNVPRSTGFFYRLSKLLARLKWRGPFDRMWQKGLPSPHVHYFNERNLDRLVARHGLRPVQAFHLRALSADGLLERIRFAGQLHPVALYAQYAFLLCALPLVRLLPSDIIVCIYSKNG</sequence>
<dbReference type="Gene3D" id="3.40.50.150">
    <property type="entry name" value="Vaccinia Virus protein VP39"/>
    <property type="match status" value="1"/>
</dbReference>
<dbReference type="PANTHER" id="PTHR43861">
    <property type="entry name" value="TRANS-ACONITATE 2-METHYLTRANSFERASE-RELATED"/>
    <property type="match status" value="1"/>
</dbReference>
<evidence type="ECO:0000313" key="1">
    <source>
        <dbReference type="EMBL" id="MBZ2209653.1"/>
    </source>
</evidence>
<name>A0ABS7SUL9_9BURK</name>
<dbReference type="GO" id="GO:0008168">
    <property type="term" value="F:methyltransferase activity"/>
    <property type="evidence" value="ECO:0007669"/>
    <property type="project" value="UniProtKB-KW"/>
</dbReference>
<reference evidence="1 2" key="1">
    <citation type="submission" date="2021-01" db="EMBL/GenBank/DDBJ databases">
        <authorList>
            <person name="Ruan W."/>
            <person name="Khan S.A."/>
            <person name="Jeon C.O."/>
        </authorList>
    </citation>
    <scope>NUCLEOTIDE SEQUENCE [LARGE SCALE GENOMIC DNA]</scope>
    <source>
        <strain evidence="1 2">R798</strain>
    </source>
</reference>
<proteinExistence type="predicted"/>
<dbReference type="EMBL" id="JAFBIL020000009">
    <property type="protein sequence ID" value="MBZ2209653.1"/>
    <property type="molecule type" value="Genomic_DNA"/>
</dbReference>
<evidence type="ECO:0000313" key="2">
    <source>
        <dbReference type="Proteomes" id="UP000809349"/>
    </source>
</evidence>
<dbReference type="CDD" id="cd02440">
    <property type="entry name" value="AdoMet_MTases"/>
    <property type="match status" value="1"/>
</dbReference>
<dbReference type="SUPFAM" id="SSF53335">
    <property type="entry name" value="S-adenosyl-L-methionine-dependent methyltransferases"/>
    <property type="match status" value="1"/>
</dbReference>
<gene>
    <name evidence="1" type="ORF">I4X03_020485</name>
</gene>
<keyword evidence="2" id="KW-1185">Reference proteome</keyword>
<accession>A0ABS7SUL9</accession>
<protein>
    <submittedName>
        <fullName evidence="1">Class I SAM-dependent methyltransferase</fullName>
    </submittedName>
</protein>
<dbReference type="Proteomes" id="UP000809349">
    <property type="component" value="Unassembled WGS sequence"/>
</dbReference>
<organism evidence="1 2">
    <name type="scientific">Massilia soli</name>
    <dbReference type="NCBI Taxonomy" id="2792854"/>
    <lineage>
        <taxon>Bacteria</taxon>
        <taxon>Pseudomonadati</taxon>
        <taxon>Pseudomonadota</taxon>
        <taxon>Betaproteobacteria</taxon>
        <taxon>Burkholderiales</taxon>
        <taxon>Oxalobacteraceae</taxon>
        <taxon>Telluria group</taxon>
        <taxon>Massilia</taxon>
    </lineage>
</organism>
<dbReference type="InterPro" id="IPR029063">
    <property type="entry name" value="SAM-dependent_MTases_sf"/>
</dbReference>
<keyword evidence="1" id="KW-0489">Methyltransferase</keyword>
<reference evidence="1 2" key="2">
    <citation type="submission" date="2021-08" db="EMBL/GenBank/DDBJ databases">
        <title>Massilia sp. R798.</title>
        <authorList>
            <person name="Baek J.H."/>
            <person name="Jung H.S."/>
            <person name="Kim K.R."/>
            <person name="Jeon C.O."/>
        </authorList>
    </citation>
    <scope>NUCLEOTIDE SEQUENCE [LARGE SCALE GENOMIC DNA]</scope>
    <source>
        <strain evidence="1 2">R798</strain>
    </source>
</reference>
<dbReference type="GO" id="GO:0032259">
    <property type="term" value="P:methylation"/>
    <property type="evidence" value="ECO:0007669"/>
    <property type="project" value="UniProtKB-KW"/>
</dbReference>
<dbReference type="PANTHER" id="PTHR43861:SF5">
    <property type="entry name" value="BLL5978 PROTEIN"/>
    <property type="match status" value="1"/>
</dbReference>
<keyword evidence="1" id="KW-0808">Transferase</keyword>
<comment type="caution">
    <text evidence="1">The sequence shown here is derived from an EMBL/GenBank/DDBJ whole genome shotgun (WGS) entry which is preliminary data.</text>
</comment>